<evidence type="ECO:0000256" key="1">
    <source>
        <dbReference type="SAM" id="MobiDB-lite"/>
    </source>
</evidence>
<feature type="compositionally biased region" description="Low complexity" evidence="1">
    <location>
        <begin position="67"/>
        <end position="81"/>
    </location>
</feature>
<feature type="region of interest" description="Disordered" evidence="1">
    <location>
        <begin position="50"/>
        <end position="106"/>
    </location>
</feature>
<sequence length="106" mass="11297">MHKKPSLNAHHIRHSVFMGSQWSSYGKIIDVGYRIASRIHSHFPHTSRMYYHPPNHASLQRPKDGLSAASGGTSTSSSSSGSGCGHNNGVGGGADTTECITLHSNV</sequence>
<dbReference type="Proteomes" id="UP001202328">
    <property type="component" value="Unassembled WGS sequence"/>
</dbReference>
<protein>
    <submittedName>
        <fullName evidence="2">Uncharacterized protein</fullName>
    </submittedName>
</protein>
<dbReference type="PANTHER" id="PTHR33983">
    <property type="entry name" value="OS07G0185900 PROTEIN"/>
    <property type="match status" value="1"/>
</dbReference>
<feature type="compositionally biased region" description="Gly residues" evidence="1">
    <location>
        <begin position="82"/>
        <end position="94"/>
    </location>
</feature>
<dbReference type="EMBL" id="JAJJMB010006973">
    <property type="protein sequence ID" value="KAI3932936.1"/>
    <property type="molecule type" value="Genomic_DNA"/>
</dbReference>
<organism evidence="2 3">
    <name type="scientific">Papaver atlanticum</name>
    <dbReference type="NCBI Taxonomy" id="357466"/>
    <lineage>
        <taxon>Eukaryota</taxon>
        <taxon>Viridiplantae</taxon>
        <taxon>Streptophyta</taxon>
        <taxon>Embryophyta</taxon>
        <taxon>Tracheophyta</taxon>
        <taxon>Spermatophyta</taxon>
        <taxon>Magnoliopsida</taxon>
        <taxon>Ranunculales</taxon>
        <taxon>Papaveraceae</taxon>
        <taxon>Papaveroideae</taxon>
        <taxon>Papaver</taxon>
    </lineage>
</organism>
<name>A0AAD4XQJ6_9MAGN</name>
<evidence type="ECO:0000313" key="2">
    <source>
        <dbReference type="EMBL" id="KAI3932936.1"/>
    </source>
</evidence>
<dbReference type="AlphaFoldDB" id="A0AAD4XQJ6"/>
<accession>A0AAD4XQJ6</accession>
<keyword evidence="3" id="KW-1185">Reference proteome</keyword>
<gene>
    <name evidence="2" type="ORF">MKW98_029169</name>
</gene>
<comment type="caution">
    <text evidence="2">The sequence shown here is derived from an EMBL/GenBank/DDBJ whole genome shotgun (WGS) entry which is preliminary data.</text>
</comment>
<proteinExistence type="predicted"/>
<evidence type="ECO:0000313" key="3">
    <source>
        <dbReference type="Proteomes" id="UP001202328"/>
    </source>
</evidence>
<reference evidence="2" key="1">
    <citation type="submission" date="2022-04" db="EMBL/GenBank/DDBJ databases">
        <title>A functionally conserved STORR gene fusion in Papaver species that diverged 16.8 million years ago.</title>
        <authorList>
            <person name="Catania T."/>
        </authorList>
    </citation>
    <scope>NUCLEOTIDE SEQUENCE</scope>
    <source>
        <strain evidence="2">S-188037</strain>
    </source>
</reference>
<dbReference type="PANTHER" id="PTHR33983:SF1">
    <property type="entry name" value="OS07G0185900 PROTEIN"/>
    <property type="match status" value="1"/>
</dbReference>